<organism evidence="1 2">
    <name type="scientific">Sorangium cellulosum</name>
    <name type="common">Polyangium cellulosum</name>
    <dbReference type="NCBI Taxonomy" id="56"/>
    <lineage>
        <taxon>Bacteria</taxon>
        <taxon>Pseudomonadati</taxon>
        <taxon>Myxococcota</taxon>
        <taxon>Polyangia</taxon>
        <taxon>Polyangiales</taxon>
        <taxon>Polyangiaceae</taxon>
        <taxon>Sorangium</taxon>
    </lineage>
</organism>
<proteinExistence type="predicted"/>
<reference evidence="1 2" key="1">
    <citation type="submission" date="2015-09" db="EMBL/GenBank/DDBJ databases">
        <title>Sorangium comparison.</title>
        <authorList>
            <person name="Zaburannyi N."/>
            <person name="Bunk B."/>
            <person name="Overmann J."/>
            <person name="Mueller R."/>
        </authorList>
    </citation>
    <scope>NUCLEOTIDE SEQUENCE [LARGE SCALE GENOMIC DNA]</scope>
    <source>
        <strain evidence="1 2">So ceGT47</strain>
    </source>
</reference>
<dbReference type="AlphaFoldDB" id="A0A4P2QAZ8"/>
<name>A0A4P2QAZ8_SORCE</name>
<evidence type="ECO:0000313" key="1">
    <source>
        <dbReference type="EMBL" id="AUX26759.1"/>
    </source>
</evidence>
<gene>
    <name evidence="1" type="ORF">SOCEGT47_073290</name>
</gene>
<accession>A0A4P2QAZ8</accession>
<dbReference type="RefSeq" id="WP_129354572.1">
    <property type="nucleotide sequence ID" value="NZ_CP012670.1"/>
</dbReference>
<dbReference type="EMBL" id="CP012670">
    <property type="protein sequence ID" value="AUX26759.1"/>
    <property type="molecule type" value="Genomic_DNA"/>
</dbReference>
<protein>
    <submittedName>
        <fullName evidence="1">Uncharacterized protein</fullName>
    </submittedName>
</protein>
<sequence length="68" mass="7494">MLRDAFTARWAADALTARWAADAFTARWAADAFTARWAADGPRLPGDALGRHRARTPGILGWELDPDE</sequence>
<dbReference type="Proteomes" id="UP000295781">
    <property type="component" value="Chromosome"/>
</dbReference>
<evidence type="ECO:0000313" key="2">
    <source>
        <dbReference type="Proteomes" id="UP000295781"/>
    </source>
</evidence>